<evidence type="ECO:0000313" key="12">
    <source>
        <dbReference type="Proteomes" id="UP000441522"/>
    </source>
</evidence>
<dbReference type="EMBL" id="QRKA01000037">
    <property type="protein sequence ID" value="RHH74191.1"/>
    <property type="molecule type" value="Genomic_DNA"/>
</dbReference>
<name>A0A174DRE6_PHOVU</name>
<evidence type="ECO:0000313" key="9">
    <source>
        <dbReference type="Proteomes" id="UP000095333"/>
    </source>
</evidence>
<dbReference type="Proteomes" id="UP000469427">
    <property type="component" value="Unassembled WGS sequence"/>
</dbReference>
<evidence type="ECO:0000313" key="3">
    <source>
        <dbReference type="EMBL" id="KAB3855013.1"/>
    </source>
</evidence>
<dbReference type="EMBL" id="WCIF01000053">
    <property type="protein sequence ID" value="KAB5430328.1"/>
    <property type="molecule type" value="Genomic_DNA"/>
</dbReference>
<dbReference type="Proteomes" id="UP000261278">
    <property type="component" value="Unassembled WGS sequence"/>
</dbReference>
<evidence type="ECO:0000313" key="11">
    <source>
        <dbReference type="Proteomes" id="UP000283713"/>
    </source>
</evidence>
<reference evidence="12 14" key="3">
    <citation type="journal article" date="2019" name="Nat. Med.">
        <title>A library of human gut bacterial isolates paired with longitudinal multiomics data enables mechanistic microbiome research.</title>
        <authorList>
            <person name="Poyet M."/>
            <person name="Groussin M."/>
            <person name="Gibbons S.M."/>
            <person name="Avila-Pacheco J."/>
            <person name="Jiang X."/>
            <person name="Kearney S.M."/>
            <person name="Perrotta A.R."/>
            <person name="Berdy B."/>
            <person name="Zhao S."/>
            <person name="Lieberman T.D."/>
            <person name="Swanson P.K."/>
            <person name="Smith M."/>
            <person name="Roesemann S."/>
            <person name="Alexander J.E."/>
            <person name="Rich S.A."/>
            <person name="Livny J."/>
            <person name="Vlamakis H."/>
            <person name="Clish C."/>
            <person name="Bullock K."/>
            <person name="Deik A."/>
            <person name="Scott J."/>
            <person name="Pierce K.A."/>
            <person name="Xavier R.J."/>
            <person name="Alm E.J."/>
        </authorList>
    </citation>
    <scope>NUCLEOTIDE SEQUENCE [LARGE SCALE GENOMIC DNA]</scope>
    <source>
        <strain evidence="6 14">BIOML-A110</strain>
        <strain evidence="5 15">BIOML-A122</strain>
        <strain evidence="3 12">BIOML-A5</strain>
    </source>
</reference>
<dbReference type="Proteomes" id="UP000462885">
    <property type="component" value="Unassembled WGS sequence"/>
</dbReference>
<protein>
    <submittedName>
        <fullName evidence="2">Uncharacterized protein</fullName>
    </submittedName>
</protein>
<dbReference type="EMBL" id="CYZI01000007">
    <property type="protein sequence ID" value="CUO26665.1"/>
    <property type="molecule type" value="Genomic_DNA"/>
</dbReference>
<evidence type="ECO:0000313" key="14">
    <source>
        <dbReference type="Proteomes" id="UP000462922"/>
    </source>
</evidence>
<gene>
    <name evidence="8" type="ORF">DW193_19565</name>
    <name evidence="7" type="ORF">DXC44_19990</name>
    <name evidence="2" type="ORF">ERS852457_01646</name>
    <name evidence="4" type="ORF">F9Z94_22150</name>
    <name evidence="3" type="ORF">GAS29_13325</name>
    <name evidence="6" type="ORF">GAY76_12405</name>
    <name evidence="5" type="ORF">GAY98_22610</name>
</gene>
<reference evidence="4 13" key="4">
    <citation type="submission" date="2019-10" db="EMBL/GenBank/DDBJ databases">
        <title>Genome Sequence and Assembly of iSURF_14.</title>
        <authorList>
            <person name="Wucher B.R."/>
            <person name="Ruoff K.L."/>
            <person name="Price C.E."/>
            <person name="Valls R.R."/>
            <person name="O'Toole G.A."/>
        </authorList>
    </citation>
    <scope>NUCLEOTIDE SEQUENCE [LARGE SCALE GENOMIC DNA]</scope>
    <source>
        <strain evidence="4 13">ANK132K_3B</strain>
    </source>
</reference>
<evidence type="ECO:0000256" key="1">
    <source>
        <dbReference type="SAM" id="Phobius"/>
    </source>
</evidence>
<evidence type="ECO:0000313" key="13">
    <source>
        <dbReference type="Proteomes" id="UP000462885"/>
    </source>
</evidence>
<evidence type="ECO:0000313" key="6">
    <source>
        <dbReference type="EMBL" id="KAB6572797.1"/>
    </source>
</evidence>
<proteinExistence type="predicted"/>
<dbReference type="EMBL" id="WCWW01000029">
    <property type="protein sequence ID" value="KAB3855013.1"/>
    <property type="molecule type" value="Genomic_DNA"/>
</dbReference>
<evidence type="ECO:0000313" key="2">
    <source>
        <dbReference type="EMBL" id="CUO26665.1"/>
    </source>
</evidence>
<feature type="transmembrane region" description="Helical" evidence="1">
    <location>
        <begin position="31"/>
        <end position="55"/>
    </location>
</feature>
<dbReference type="EMBL" id="WDAX01000027">
    <property type="protein sequence ID" value="KAB6572797.1"/>
    <property type="molecule type" value="Genomic_DNA"/>
</dbReference>
<dbReference type="Proteomes" id="UP000283713">
    <property type="component" value="Unassembled WGS sequence"/>
</dbReference>
<accession>A0A174DRE6</accession>
<organism evidence="2 9">
    <name type="scientific">Phocaeicola vulgatus</name>
    <name type="common">Bacteroides vulgatus</name>
    <dbReference type="NCBI Taxonomy" id="821"/>
    <lineage>
        <taxon>Bacteria</taxon>
        <taxon>Pseudomonadati</taxon>
        <taxon>Bacteroidota</taxon>
        <taxon>Bacteroidia</taxon>
        <taxon>Bacteroidales</taxon>
        <taxon>Bacteroidaceae</taxon>
        <taxon>Phocaeicola</taxon>
    </lineage>
</organism>
<keyword evidence="1" id="KW-0812">Transmembrane</keyword>
<sequence length="64" mass="7532">MAKYFFCNKFVNEMFLGCNIKNLFGSRESRALYYASVCFRHGYCIQIIALILVIINYKSYICLI</sequence>
<evidence type="ECO:0000313" key="10">
    <source>
        <dbReference type="Proteomes" id="UP000261278"/>
    </source>
</evidence>
<keyword evidence="1" id="KW-0472">Membrane</keyword>
<evidence type="ECO:0000313" key="8">
    <source>
        <dbReference type="EMBL" id="RHH74191.1"/>
    </source>
</evidence>
<dbReference type="Proteomes" id="UP000441522">
    <property type="component" value="Unassembled WGS sequence"/>
</dbReference>
<dbReference type="EMBL" id="WDBI01000062">
    <property type="protein sequence ID" value="KAB6522108.1"/>
    <property type="molecule type" value="Genomic_DNA"/>
</dbReference>
<dbReference type="Proteomes" id="UP000462922">
    <property type="component" value="Unassembled WGS sequence"/>
</dbReference>
<dbReference type="EMBL" id="QSSN01000036">
    <property type="protein sequence ID" value="RGL81387.1"/>
    <property type="molecule type" value="Genomic_DNA"/>
</dbReference>
<reference evidence="2 9" key="1">
    <citation type="submission" date="2015-09" db="EMBL/GenBank/DDBJ databases">
        <authorList>
            <consortium name="Pathogen Informatics"/>
        </authorList>
    </citation>
    <scope>NUCLEOTIDE SEQUENCE [LARGE SCALE GENOMIC DNA]</scope>
    <source>
        <strain evidence="2 9">2789STDY5834842</strain>
    </source>
</reference>
<reference evidence="10 11" key="2">
    <citation type="submission" date="2018-08" db="EMBL/GenBank/DDBJ databases">
        <title>A genome reference for cultivated species of the human gut microbiota.</title>
        <authorList>
            <person name="Zou Y."/>
            <person name="Xue W."/>
            <person name="Luo G."/>
        </authorList>
    </citation>
    <scope>NUCLEOTIDE SEQUENCE [LARGE SCALE GENOMIC DNA]</scope>
    <source>
        <strain evidence="8 11">AM16-6</strain>
        <strain evidence="7 10">TF05-18</strain>
    </source>
</reference>
<keyword evidence="1" id="KW-1133">Transmembrane helix</keyword>
<evidence type="ECO:0000313" key="15">
    <source>
        <dbReference type="Proteomes" id="UP000469427"/>
    </source>
</evidence>
<dbReference type="Proteomes" id="UP000095333">
    <property type="component" value="Unassembled WGS sequence"/>
</dbReference>
<evidence type="ECO:0000313" key="7">
    <source>
        <dbReference type="EMBL" id="RGL81387.1"/>
    </source>
</evidence>
<evidence type="ECO:0000313" key="4">
    <source>
        <dbReference type="EMBL" id="KAB5430328.1"/>
    </source>
</evidence>
<dbReference type="AlphaFoldDB" id="A0A174DRE6"/>
<evidence type="ECO:0000313" key="5">
    <source>
        <dbReference type="EMBL" id="KAB6522108.1"/>
    </source>
</evidence>